<feature type="domain" description="Metallo-beta-lactamase" evidence="2">
    <location>
        <begin position="72"/>
        <end position="266"/>
    </location>
</feature>
<keyword evidence="4" id="KW-1185">Reference proteome</keyword>
<evidence type="ECO:0000313" key="4">
    <source>
        <dbReference type="Proteomes" id="UP000837932"/>
    </source>
</evidence>
<accession>A0ABN8F1Y0</accession>
<comment type="caution">
    <text evidence="3">The sequence shown here is derived from an EMBL/GenBank/DDBJ whole genome shotgun (WGS) entry which is preliminary data.</text>
</comment>
<dbReference type="Pfam" id="PF12706">
    <property type="entry name" value="Lactamase_B_2"/>
    <property type="match status" value="1"/>
</dbReference>
<feature type="chain" id="PRO_5046773417" evidence="1">
    <location>
        <begin position="19"/>
        <end position="302"/>
    </location>
</feature>
<dbReference type="RefSeq" id="WP_238807904.1">
    <property type="nucleotide sequence ID" value="NZ_CAKLPY010000003.1"/>
</dbReference>
<gene>
    <name evidence="3" type="primary">pqqB</name>
    <name evidence="3" type="ORF">EMA8858_03394</name>
</gene>
<dbReference type="InterPro" id="IPR001279">
    <property type="entry name" value="Metallo-B-lactamas"/>
</dbReference>
<dbReference type="EMBL" id="CAKLPY010000003">
    <property type="protein sequence ID" value="CAH0997263.1"/>
    <property type="molecule type" value="Genomic_DNA"/>
</dbReference>
<sequence length="302" mass="34571">MKKTLFFAFLLAYSYSFAQNPYVMVLGVAQDGGFPQANCQKECCKAVFEGKTAKQFVSCIAVIDPISKEKWIFDATPDFTQQLHLLNQKPYENSKIGIFLTHAHIGHYTGLMYLGREAIGANKIKVFTMPKMKSFLEKNGPWSQLVALQNIDLQAIKEDSTIILNERISVQAFRVPHRDEFSETVGYKIISPNKSLIFIPDIDKWQKWNRSLEEMIKSTDYAFLDGTFYADGEINRPMSEVPHPFVNETINLLKNIPQNQKAKVHFIHFNHTNPVMNPQSIEQKEVKKKGFKIAFQGQKVSL</sequence>
<dbReference type="PANTHER" id="PTHR42663:SF7">
    <property type="entry name" value="COENZYME PQQ SYNTHESIS PROTEIN B"/>
    <property type="match status" value="1"/>
</dbReference>
<feature type="signal peptide" evidence="1">
    <location>
        <begin position="1"/>
        <end position="18"/>
    </location>
</feature>
<organism evidence="3 4">
    <name type="scientific">Emticicia aquatica</name>
    <dbReference type="NCBI Taxonomy" id="1681835"/>
    <lineage>
        <taxon>Bacteria</taxon>
        <taxon>Pseudomonadati</taxon>
        <taxon>Bacteroidota</taxon>
        <taxon>Cytophagia</taxon>
        <taxon>Cytophagales</taxon>
        <taxon>Leadbetterellaceae</taxon>
        <taxon>Emticicia</taxon>
    </lineage>
</organism>
<evidence type="ECO:0000256" key="1">
    <source>
        <dbReference type="SAM" id="SignalP"/>
    </source>
</evidence>
<dbReference type="Gene3D" id="3.60.15.10">
    <property type="entry name" value="Ribonuclease Z/Hydroxyacylglutathione hydrolase-like"/>
    <property type="match status" value="1"/>
</dbReference>
<dbReference type="Proteomes" id="UP000837932">
    <property type="component" value="Unassembled WGS sequence"/>
</dbReference>
<dbReference type="SUPFAM" id="SSF56281">
    <property type="entry name" value="Metallo-hydrolase/oxidoreductase"/>
    <property type="match status" value="1"/>
</dbReference>
<evidence type="ECO:0000259" key="2">
    <source>
        <dbReference type="Pfam" id="PF12706"/>
    </source>
</evidence>
<evidence type="ECO:0000313" key="3">
    <source>
        <dbReference type="EMBL" id="CAH0997263.1"/>
    </source>
</evidence>
<dbReference type="InterPro" id="IPR036866">
    <property type="entry name" value="RibonucZ/Hydroxyglut_hydro"/>
</dbReference>
<protein>
    <submittedName>
        <fullName evidence="3">Coenzyme PQQ synthesis protein B</fullName>
    </submittedName>
</protein>
<keyword evidence="1" id="KW-0732">Signal</keyword>
<dbReference type="PANTHER" id="PTHR42663">
    <property type="entry name" value="HYDROLASE C777.06C-RELATED-RELATED"/>
    <property type="match status" value="1"/>
</dbReference>
<proteinExistence type="predicted"/>
<name>A0ABN8F1Y0_9BACT</name>
<reference evidence="3" key="1">
    <citation type="submission" date="2021-12" db="EMBL/GenBank/DDBJ databases">
        <authorList>
            <person name="Rodrigo-Torres L."/>
            <person name="Arahal R. D."/>
            <person name="Lucena T."/>
        </authorList>
    </citation>
    <scope>NUCLEOTIDE SEQUENCE</scope>
    <source>
        <strain evidence="3">CECT 8858</strain>
    </source>
</reference>